<evidence type="ECO:0000256" key="4">
    <source>
        <dbReference type="ARBA" id="ARBA00022737"/>
    </source>
</evidence>
<dbReference type="SMART" id="SM00298">
    <property type="entry name" value="CHROMO"/>
    <property type="match status" value="2"/>
</dbReference>
<accession>R9QYW4</accession>
<dbReference type="FunFam" id="2.40.50.40:FF:000031">
    <property type="entry name" value="Heterochromatin protein 1"/>
    <property type="match status" value="1"/>
</dbReference>
<proteinExistence type="predicted"/>
<organism evidence="8">
    <name type="scientific">Drosophila lucipennis</name>
    <dbReference type="NCBI Taxonomy" id="73156"/>
    <lineage>
        <taxon>Eukaryota</taxon>
        <taxon>Metazoa</taxon>
        <taxon>Ecdysozoa</taxon>
        <taxon>Arthropoda</taxon>
        <taxon>Hexapoda</taxon>
        <taxon>Insecta</taxon>
        <taxon>Pterygota</taxon>
        <taxon>Neoptera</taxon>
        <taxon>Endopterygota</taxon>
        <taxon>Diptera</taxon>
        <taxon>Brachycera</taxon>
        <taxon>Muscomorpha</taxon>
        <taxon>Ephydroidea</taxon>
        <taxon>Drosophilidae</taxon>
        <taxon>Drosophila</taxon>
        <taxon>Sophophora</taxon>
    </lineage>
</organism>
<dbReference type="SUPFAM" id="SSF54160">
    <property type="entry name" value="Chromo domain-like"/>
    <property type="match status" value="2"/>
</dbReference>
<reference evidence="8" key="1">
    <citation type="journal article" date="2013" name="Science">
        <title>Stepwise evolution of essential centromere function in a Drosophila neogene.</title>
        <authorList>
            <person name="Ross B.D."/>
            <person name="Rosin L."/>
            <person name="Thomae A.W."/>
            <person name="Hiatt M.A."/>
            <person name="Vermaak D."/>
            <person name="de la Cruz A.F."/>
            <person name="Imhof A."/>
            <person name="Mellone B.G."/>
            <person name="Malik H.S."/>
        </authorList>
    </citation>
    <scope>NUCLEOTIDE SEQUENCE</scope>
</reference>
<feature type="domain" description="Chromo" evidence="7">
    <location>
        <begin position="80"/>
        <end position="138"/>
    </location>
</feature>
<name>R9QYW4_9MUSC</name>
<dbReference type="Gene3D" id="2.40.50.40">
    <property type="match status" value="2"/>
</dbReference>
<dbReference type="AlphaFoldDB" id="R9QYW4"/>
<dbReference type="GO" id="GO:0005634">
    <property type="term" value="C:nucleus"/>
    <property type="evidence" value="ECO:0007669"/>
    <property type="project" value="UniProtKB-SubCell"/>
</dbReference>
<dbReference type="Pfam" id="PF01393">
    <property type="entry name" value="Chromo_shadow"/>
    <property type="match status" value="1"/>
</dbReference>
<keyword evidence="4" id="KW-0677">Repeat</keyword>
<dbReference type="Pfam" id="PF00385">
    <property type="entry name" value="Chromo"/>
    <property type="match status" value="1"/>
</dbReference>
<dbReference type="InterPro" id="IPR016197">
    <property type="entry name" value="Chromo-like_dom_sf"/>
</dbReference>
<dbReference type="CDD" id="cd00034">
    <property type="entry name" value="CSD"/>
    <property type="match status" value="1"/>
</dbReference>
<dbReference type="InterPro" id="IPR051219">
    <property type="entry name" value="Heterochromatin_chromo-domain"/>
</dbReference>
<evidence type="ECO:0000256" key="1">
    <source>
        <dbReference type="ARBA" id="ARBA00004123"/>
    </source>
</evidence>
<protein>
    <submittedName>
        <fullName evidence="8">Umbrea</fullName>
    </submittedName>
</protein>
<dbReference type="InterPro" id="IPR000953">
    <property type="entry name" value="Chromo/chromo_shadow_dom"/>
</dbReference>
<evidence type="ECO:0000313" key="8">
    <source>
        <dbReference type="EMBL" id="AGG11737.1"/>
    </source>
</evidence>
<feature type="region of interest" description="Disordered" evidence="6">
    <location>
        <begin position="42"/>
        <end position="76"/>
    </location>
</feature>
<gene>
    <name evidence="8" type="primary">HP6</name>
</gene>
<evidence type="ECO:0000256" key="2">
    <source>
        <dbReference type="ARBA" id="ARBA00004286"/>
    </source>
</evidence>
<dbReference type="InterPro" id="IPR008251">
    <property type="entry name" value="Chromo_shadow_dom"/>
</dbReference>
<evidence type="ECO:0000259" key="7">
    <source>
        <dbReference type="PROSITE" id="PS50013"/>
    </source>
</evidence>
<dbReference type="PROSITE" id="PS50013">
    <property type="entry name" value="CHROMO_2"/>
    <property type="match status" value="2"/>
</dbReference>
<dbReference type="EMBL" id="KC660099">
    <property type="protein sequence ID" value="AGG11737.1"/>
    <property type="molecule type" value="Genomic_DNA"/>
</dbReference>
<dbReference type="InterPro" id="IPR023780">
    <property type="entry name" value="Chromo_domain"/>
</dbReference>
<evidence type="ECO:0000256" key="5">
    <source>
        <dbReference type="ARBA" id="ARBA00023242"/>
    </source>
</evidence>
<keyword evidence="5" id="KW-0539">Nucleus</keyword>
<dbReference type="GO" id="GO:0005694">
    <property type="term" value="C:chromosome"/>
    <property type="evidence" value="ECO:0007669"/>
    <property type="project" value="UniProtKB-SubCell"/>
</dbReference>
<evidence type="ECO:0000256" key="6">
    <source>
        <dbReference type="SAM" id="MobiDB-lite"/>
    </source>
</evidence>
<sequence>MVNGNTEYYLKWEGYPRSENTWELVENLNCPELVASFEKSLMKNKAESRRRPSSPRRKPQKSQKVVPKEQKKTTGFERGLEPLKILGATKISGELMFLMKWVGTEQLETVPAEQANLRCPQMVIQFYAEHIVWHKLCNSQE</sequence>
<dbReference type="SMART" id="SM00300">
    <property type="entry name" value="ChSh"/>
    <property type="match status" value="1"/>
</dbReference>
<feature type="compositionally biased region" description="Basic residues" evidence="6">
    <location>
        <begin position="51"/>
        <end position="61"/>
    </location>
</feature>
<feature type="domain" description="Chromo" evidence="7">
    <location>
        <begin position="1"/>
        <end position="49"/>
    </location>
</feature>
<comment type="subcellular location">
    <subcellularLocation>
        <location evidence="2">Chromosome</location>
    </subcellularLocation>
    <subcellularLocation>
        <location evidence="1">Nucleus</location>
    </subcellularLocation>
</comment>
<feature type="compositionally biased region" description="Basic and acidic residues" evidence="6">
    <location>
        <begin position="66"/>
        <end position="76"/>
    </location>
</feature>
<dbReference type="PANTHER" id="PTHR22812">
    <property type="entry name" value="CHROMOBOX PROTEIN"/>
    <property type="match status" value="1"/>
</dbReference>
<keyword evidence="3" id="KW-0158">Chromosome</keyword>
<evidence type="ECO:0000256" key="3">
    <source>
        <dbReference type="ARBA" id="ARBA00022454"/>
    </source>
</evidence>